<dbReference type="KEGG" id="osn:115218002"/>
<dbReference type="Pfam" id="PF05536">
    <property type="entry name" value="Neurochondrin"/>
    <property type="match status" value="1"/>
</dbReference>
<dbReference type="InterPro" id="IPR008709">
    <property type="entry name" value="Neurochondrin"/>
</dbReference>
<keyword evidence="2" id="KW-1185">Reference proteome</keyword>
<dbReference type="GO" id="GO:0030425">
    <property type="term" value="C:dendrite"/>
    <property type="evidence" value="ECO:0007669"/>
    <property type="project" value="TreeGrafter"/>
</dbReference>
<evidence type="ECO:0000313" key="2">
    <source>
        <dbReference type="Proteomes" id="UP000515154"/>
    </source>
</evidence>
<accession>A0A6P7SZM0</accession>
<dbReference type="PANTHER" id="PTHR13109">
    <property type="entry name" value="NEUROCHONDRIN"/>
    <property type="match status" value="1"/>
</dbReference>
<organism evidence="2 3">
    <name type="scientific">Octopus sinensis</name>
    <name type="common">East Asian common octopus</name>
    <dbReference type="NCBI Taxonomy" id="2607531"/>
    <lineage>
        <taxon>Eukaryota</taxon>
        <taxon>Metazoa</taxon>
        <taxon>Spiralia</taxon>
        <taxon>Lophotrochozoa</taxon>
        <taxon>Mollusca</taxon>
        <taxon>Cephalopoda</taxon>
        <taxon>Coleoidea</taxon>
        <taxon>Octopodiformes</taxon>
        <taxon>Octopoda</taxon>
        <taxon>Incirrata</taxon>
        <taxon>Octopodidae</taxon>
        <taxon>Octopus</taxon>
    </lineage>
</organism>
<dbReference type="RefSeq" id="XP_029643607.1">
    <property type="nucleotide sequence ID" value="XM_029787747.2"/>
</dbReference>
<dbReference type="Proteomes" id="UP000515154">
    <property type="component" value="Linkage group LG12"/>
</dbReference>
<dbReference type="SUPFAM" id="SSF48371">
    <property type="entry name" value="ARM repeat"/>
    <property type="match status" value="1"/>
</dbReference>
<sequence length="714" mass="80125">MEEVEEDSSSLSQQDFTKQLEKCVCILQKAGSDNEKLAALMMVTKLIKADECNLQAQKILFEAIGFKFLVRLLRTATVPEGCSNYIYKSLSLTILSSFSGLQEVKEDPRMLTSVPLIIDVLVSCLNIEQTQDDNELTEGEFKSMIDSCYDCLTAVCMTDKGRTALIDSRSVSQLCTCYIHATYGNQRALAIIQQLISTNGAEVWTKNMKGLQELLGYLGENFSHSKELEKFHFCDILASVFTSVSKDQIPAGNFSWQKNIPQGIMDLIKSRLEQKQRESVLMLISVIVENLGPEFLLPPNLPDAKPFLLAINLNSVEVGMIIPFSPLGQVREKSNQLSAYFSLIENTIKFLVSSEDGPPFDPSQIIQLYSILTETLKCVILFLQEITKSLQSIQATDTLLQACIRLVGVWMKEDSEALCDEIHDLVPMLLTFSKNLLCTAEVENPVVSCSGVLSPLFEGFCQLASDTKGREQLLQHEAYVPVGQYLLHALSRFPETDSNILLCVETLSDLLLQLTETDTCFIDSDSIYVSLFNRISEVLHQTVFKSECLNVVAVMSFLGLTLFNSHRITREVEEAKQKTLLKSTITFLSRAHLLDSQRNRKEKVLVINEEYQVHWDSVSGYWLSTMKVLTKCIQSHPQLTTTVLLQTGWIPRLLKLLVDVQKTSVHVDYSSAYLDLLYALIITKEARTVIIDNCGAEVAKKFNHSELCDVLSVT</sequence>
<name>A0A6P7SZM0_9MOLL</name>
<comment type="similarity">
    <text evidence="1">Belongs to the neurochondrin family.</text>
</comment>
<dbReference type="AlphaFoldDB" id="A0A6P7SZM0"/>
<proteinExistence type="inferred from homology"/>
<gene>
    <name evidence="3" type="primary">LOC115218002</name>
</gene>
<dbReference type="GO" id="GO:0048168">
    <property type="term" value="P:regulation of neuronal synaptic plasticity"/>
    <property type="evidence" value="ECO:0007669"/>
    <property type="project" value="TreeGrafter"/>
</dbReference>
<evidence type="ECO:0000313" key="3">
    <source>
        <dbReference type="RefSeq" id="XP_029643607.1"/>
    </source>
</evidence>
<dbReference type="PANTHER" id="PTHR13109:SF7">
    <property type="entry name" value="NEUROCHONDRIN"/>
    <property type="match status" value="1"/>
</dbReference>
<evidence type="ECO:0000256" key="1">
    <source>
        <dbReference type="ARBA" id="ARBA00006927"/>
    </source>
</evidence>
<protein>
    <submittedName>
        <fullName evidence="3">Neurochondrin</fullName>
    </submittedName>
</protein>
<reference evidence="3" key="1">
    <citation type="submission" date="2025-08" db="UniProtKB">
        <authorList>
            <consortium name="RefSeq"/>
        </authorList>
    </citation>
    <scope>IDENTIFICATION</scope>
</reference>
<dbReference type="InterPro" id="IPR016024">
    <property type="entry name" value="ARM-type_fold"/>
</dbReference>
<dbReference type="GO" id="GO:0031175">
    <property type="term" value="P:neuron projection development"/>
    <property type="evidence" value="ECO:0007669"/>
    <property type="project" value="TreeGrafter"/>
</dbReference>